<organism evidence="1 2">
    <name type="scientific">Hoylesella oralis ATCC 33269</name>
    <dbReference type="NCBI Taxonomy" id="873533"/>
    <lineage>
        <taxon>Bacteria</taxon>
        <taxon>Pseudomonadati</taxon>
        <taxon>Bacteroidota</taxon>
        <taxon>Bacteroidia</taxon>
        <taxon>Bacteroidales</taxon>
        <taxon>Prevotellaceae</taxon>
        <taxon>Hoylesella</taxon>
    </lineage>
</organism>
<protein>
    <submittedName>
        <fullName evidence="1">Uncharacterized protein</fullName>
    </submittedName>
</protein>
<keyword evidence="2" id="KW-1185">Reference proteome</keyword>
<sequence>MAPMLFMFANIVKNRRGEYGENSFFHNFNDYRFLIRVKISIRYKVAVDKAMLLSGISIVSIVLRQAACLHNMVFLWRLAI</sequence>
<dbReference type="HOGENOM" id="CLU_2586825_0_0_10"/>
<evidence type="ECO:0000313" key="2">
    <source>
        <dbReference type="Proteomes" id="UP000005580"/>
    </source>
</evidence>
<evidence type="ECO:0000313" key="1">
    <source>
        <dbReference type="EMBL" id="EFZ37591.1"/>
    </source>
</evidence>
<name>E7RPE8_9BACT</name>
<gene>
    <name evidence="1" type="ORF">HMPREF0663_11049</name>
</gene>
<dbReference type="Proteomes" id="UP000005580">
    <property type="component" value="Unassembled WGS sequence"/>
</dbReference>
<dbReference type="EMBL" id="AEPE02000003">
    <property type="protein sequence ID" value="EFZ37591.1"/>
    <property type="molecule type" value="Genomic_DNA"/>
</dbReference>
<dbReference type="AlphaFoldDB" id="E7RPE8"/>
<accession>E7RPE8</accession>
<reference evidence="1" key="1">
    <citation type="submission" date="2011-01" db="EMBL/GenBank/DDBJ databases">
        <authorList>
            <person name="Muzny D."/>
            <person name="Qin X."/>
            <person name="Buhay C."/>
            <person name="Dugan-Rocha S."/>
            <person name="Ding Y."/>
            <person name="Chen G."/>
            <person name="Hawes A."/>
            <person name="Holder M."/>
            <person name="Jhangiani S."/>
            <person name="Johnson A."/>
            <person name="Khan Z."/>
            <person name="Li Z."/>
            <person name="Liu W."/>
            <person name="Liu X."/>
            <person name="Perez L."/>
            <person name="Shen H."/>
            <person name="Wang Q."/>
            <person name="Watt J."/>
            <person name="Xi L."/>
            <person name="Xin Y."/>
            <person name="Zhou J."/>
            <person name="Deng J."/>
            <person name="Jiang H."/>
            <person name="Liu Y."/>
            <person name="Qu J."/>
            <person name="Song X.-Z."/>
            <person name="Zhang L."/>
            <person name="Villasana D."/>
            <person name="Johnson A."/>
            <person name="Liu J."/>
            <person name="Liyanage D."/>
            <person name="Lorensuhewa L."/>
            <person name="Robinson T."/>
            <person name="Song A."/>
            <person name="Song B.-B."/>
            <person name="Dinh H."/>
            <person name="Thornton R."/>
            <person name="Coyle M."/>
            <person name="Francisco L."/>
            <person name="Jackson L."/>
            <person name="Javaid M."/>
            <person name="Korchina V."/>
            <person name="Kovar C."/>
            <person name="Mata R."/>
            <person name="Mathew T."/>
            <person name="Ngo R."/>
            <person name="Nguyen L."/>
            <person name="Nguyen N."/>
            <person name="Okwuonu G."/>
            <person name="Ongeri F."/>
            <person name="Pham C."/>
            <person name="Simmons D."/>
            <person name="Wilczek-Boney K."/>
            <person name="Hale W."/>
            <person name="Jakkamsetti A."/>
            <person name="Pham P."/>
            <person name="Ruth R."/>
            <person name="San Lucas F."/>
            <person name="Warren J."/>
            <person name="Zhang J."/>
            <person name="Zhao Z."/>
            <person name="Zhou C."/>
            <person name="Zhu D."/>
            <person name="Lee S."/>
            <person name="Bess C."/>
            <person name="Blankenburg K."/>
            <person name="Forbes L."/>
            <person name="Fu Q."/>
            <person name="Gubbala S."/>
            <person name="Hirani K."/>
            <person name="Jayaseelan J.C."/>
            <person name="Lara F."/>
            <person name="Munidasa M."/>
            <person name="Palculict T."/>
            <person name="Patil S."/>
            <person name="Pu L.-L."/>
            <person name="Saada N."/>
            <person name="Tang L."/>
            <person name="Weissenberger G."/>
            <person name="Zhu Y."/>
            <person name="Hemphill L."/>
            <person name="Shang Y."/>
            <person name="Youmans B."/>
            <person name="Ayvaz T."/>
            <person name="Ross M."/>
            <person name="Santibanez J."/>
            <person name="Aqrawi P."/>
            <person name="Gross S."/>
            <person name="Joshi V."/>
            <person name="Fowler G."/>
            <person name="Nazareth L."/>
            <person name="Reid J."/>
            <person name="Worley K."/>
            <person name="Petrosino J."/>
            <person name="Highlander S."/>
            <person name="Gibbs R."/>
        </authorList>
    </citation>
    <scope>NUCLEOTIDE SEQUENCE [LARGE SCALE GENOMIC DNA]</scope>
    <source>
        <strain evidence="1">ATCC 33269</strain>
    </source>
</reference>
<comment type="caution">
    <text evidence="1">The sequence shown here is derived from an EMBL/GenBank/DDBJ whole genome shotgun (WGS) entry which is preliminary data.</text>
</comment>
<proteinExistence type="predicted"/>